<protein>
    <submittedName>
        <fullName evidence="3">Putative methylmalonyl-CoA epimerase</fullName>
    </submittedName>
</protein>
<gene>
    <name evidence="3" type="ORF">NT2_01_03670</name>
</gene>
<dbReference type="Proteomes" id="UP000016568">
    <property type="component" value="Unassembled WGS sequence"/>
</dbReference>
<dbReference type="InterPro" id="IPR029068">
    <property type="entry name" value="Glyas_Bleomycin-R_OHBP_Dase"/>
</dbReference>
<accession>U2YHX5</accession>
<dbReference type="Pfam" id="PF13669">
    <property type="entry name" value="Glyoxalase_4"/>
    <property type="match status" value="1"/>
</dbReference>
<dbReference type="PANTHER" id="PTHR43048">
    <property type="entry name" value="METHYLMALONYL-COA EPIMERASE"/>
    <property type="match status" value="1"/>
</dbReference>
<evidence type="ECO:0000256" key="1">
    <source>
        <dbReference type="ARBA" id="ARBA00022723"/>
    </source>
</evidence>
<keyword evidence="4" id="KW-1185">Reference proteome</keyword>
<dbReference type="SUPFAM" id="SSF54593">
    <property type="entry name" value="Glyoxalase/Bleomycin resistance protein/Dihydroxybiphenyl dioxygenase"/>
    <property type="match status" value="1"/>
</dbReference>
<proteinExistence type="predicted"/>
<sequence>MDSIVKLGPVSHIGIAVEDVDKAAAFYERVFGIGPFHIEDYEMGEVADYYLVDGQPAKPSFRAALAFYDNLFIEIVEVTKGETTHTRFLKRHGEGLQHLCFLVEDTQAVLEKLKAEGIEPVIDYQFVGIKDGKKTRIHEVYLNTDEMPGGAMIQLLEYIPVE</sequence>
<dbReference type="GO" id="GO:0046491">
    <property type="term" value="P:L-methylmalonyl-CoA metabolic process"/>
    <property type="evidence" value="ECO:0007669"/>
    <property type="project" value="TreeGrafter"/>
</dbReference>
<dbReference type="GO" id="GO:0046872">
    <property type="term" value="F:metal ion binding"/>
    <property type="evidence" value="ECO:0007669"/>
    <property type="project" value="UniProtKB-KW"/>
</dbReference>
<dbReference type="Gene3D" id="3.10.180.10">
    <property type="entry name" value="2,3-Dihydroxybiphenyl 1,2-Dioxygenase, domain 1"/>
    <property type="match status" value="1"/>
</dbReference>
<feature type="domain" description="VOC" evidence="2">
    <location>
        <begin position="9"/>
        <end position="158"/>
    </location>
</feature>
<name>U2YHX5_9SPHN</name>
<dbReference type="AlphaFoldDB" id="U2YHX5"/>
<reference evidence="3 4" key="1">
    <citation type="submission" date="2013-09" db="EMBL/GenBank/DDBJ databases">
        <title>Whole genome shotgun sequence of Novosphingobium tardaugens NBRC 16725.</title>
        <authorList>
            <person name="Isaki S."/>
            <person name="Hosoyama A."/>
            <person name="Tsuchikane K."/>
            <person name="Katsumata H."/>
            <person name="Ando Y."/>
            <person name="Yamazaki S."/>
            <person name="Fujita N."/>
        </authorList>
    </citation>
    <scope>NUCLEOTIDE SEQUENCE [LARGE SCALE GENOMIC DNA]</scope>
    <source>
        <strain evidence="3 4">NBRC 16725</strain>
    </source>
</reference>
<dbReference type="GO" id="GO:0004493">
    <property type="term" value="F:methylmalonyl-CoA epimerase activity"/>
    <property type="evidence" value="ECO:0007669"/>
    <property type="project" value="TreeGrafter"/>
</dbReference>
<dbReference type="InterPro" id="IPR037523">
    <property type="entry name" value="VOC_core"/>
</dbReference>
<dbReference type="InterPro" id="IPR051785">
    <property type="entry name" value="MMCE/EMCE_epimerase"/>
</dbReference>
<evidence type="ECO:0000313" key="4">
    <source>
        <dbReference type="Proteomes" id="UP000016568"/>
    </source>
</evidence>
<evidence type="ECO:0000313" key="3">
    <source>
        <dbReference type="EMBL" id="GAD47597.1"/>
    </source>
</evidence>
<dbReference type="eggNOG" id="COG0346">
    <property type="taxonomic scope" value="Bacteria"/>
</dbReference>
<dbReference type="PANTHER" id="PTHR43048:SF3">
    <property type="entry name" value="METHYLMALONYL-COA EPIMERASE, MITOCHONDRIAL"/>
    <property type="match status" value="1"/>
</dbReference>
<comment type="caution">
    <text evidence="3">The sequence shown here is derived from an EMBL/GenBank/DDBJ whole genome shotgun (WGS) entry which is preliminary data.</text>
</comment>
<dbReference type="EMBL" id="BASZ01000001">
    <property type="protein sequence ID" value="GAD47597.1"/>
    <property type="molecule type" value="Genomic_DNA"/>
</dbReference>
<keyword evidence="1" id="KW-0479">Metal-binding</keyword>
<evidence type="ECO:0000259" key="2">
    <source>
        <dbReference type="PROSITE" id="PS51819"/>
    </source>
</evidence>
<organism evidence="3 4">
    <name type="scientific">Caenibius tardaugens NBRC 16725</name>
    <dbReference type="NCBI Taxonomy" id="1219035"/>
    <lineage>
        <taxon>Bacteria</taxon>
        <taxon>Pseudomonadati</taxon>
        <taxon>Pseudomonadota</taxon>
        <taxon>Alphaproteobacteria</taxon>
        <taxon>Sphingomonadales</taxon>
        <taxon>Erythrobacteraceae</taxon>
        <taxon>Caenibius</taxon>
    </lineage>
</organism>
<dbReference type="RefSeq" id="WP_021688504.1">
    <property type="nucleotide sequence ID" value="NZ_BASZ01000001.1"/>
</dbReference>
<dbReference type="PROSITE" id="PS51819">
    <property type="entry name" value="VOC"/>
    <property type="match status" value="1"/>
</dbReference>